<evidence type="ECO:0000313" key="7">
    <source>
        <dbReference type="Proteomes" id="UP000002058"/>
    </source>
</evidence>
<dbReference type="GO" id="GO:0043295">
    <property type="term" value="F:glutathione binding"/>
    <property type="evidence" value="ECO:0007669"/>
    <property type="project" value="TreeGrafter"/>
</dbReference>
<dbReference type="SFLD" id="SFLDG00358">
    <property type="entry name" value="Main_(cytGST)"/>
    <property type="match status" value="1"/>
</dbReference>
<evidence type="ECO:0000256" key="1">
    <source>
        <dbReference type="ARBA" id="ARBA00012452"/>
    </source>
</evidence>
<gene>
    <name evidence="6" type="ORF">UREG_01329</name>
</gene>
<organism evidence="6 7">
    <name type="scientific">Uncinocarpus reesii (strain UAMH 1704)</name>
    <dbReference type="NCBI Taxonomy" id="336963"/>
    <lineage>
        <taxon>Eukaryota</taxon>
        <taxon>Fungi</taxon>
        <taxon>Dikarya</taxon>
        <taxon>Ascomycota</taxon>
        <taxon>Pezizomycotina</taxon>
        <taxon>Eurotiomycetes</taxon>
        <taxon>Eurotiomycetidae</taxon>
        <taxon>Onygenales</taxon>
        <taxon>Onygenaceae</taxon>
        <taxon>Uncinocarpus</taxon>
    </lineage>
</organism>
<comment type="catalytic activity">
    <reaction evidence="3">
        <text>RX + glutathione = an S-substituted glutathione + a halide anion + H(+)</text>
        <dbReference type="Rhea" id="RHEA:16437"/>
        <dbReference type="ChEBI" id="CHEBI:15378"/>
        <dbReference type="ChEBI" id="CHEBI:16042"/>
        <dbReference type="ChEBI" id="CHEBI:17792"/>
        <dbReference type="ChEBI" id="CHEBI:57925"/>
        <dbReference type="ChEBI" id="CHEBI:90779"/>
        <dbReference type="EC" id="2.5.1.18"/>
    </reaction>
</comment>
<dbReference type="Proteomes" id="UP000002058">
    <property type="component" value="Unassembled WGS sequence"/>
</dbReference>
<dbReference type="GO" id="GO:0005737">
    <property type="term" value="C:cytoplasm"/>
    <property type="evidence" value="ECO:0007669"/>
    <property type="project" value="TreeGrafter"/>
</dbReference>
<name>C4JHG6_UNCRE</name>
<dbReference type="InterPro" id="IPR010987">
    <property type="entry name" value="Glutathione-S-Trfase_C-like"/>
</dbReference>
<evidence type="ECO:0000259" key="5">
    <source>
        <dbReference type="PROSITE" id="PS50405"/>
    </source>
</evidence>
<dbReference type="STRING" id="336963.C4JHG6"/>
<dbReference type="EMBL" id="CH476615">
    <property type="protein sequence ID" value="EEP76480.1"/>
    <property type="molecule type" value="Genomic_DNA"/>
</dbReference>
<dbReference type="OrthoDB" id="249703at2759"/>
<dbReference type="SFLD" id="SFLDS00019">
    <property type="entry name" value="Glutathione_Transferase_(cytos"/>
    <property type="match status" value="1"/>
</dbReference>
<dbReference type="Gene3D" id="1.20.1050.10">
    <property type="match status" value="1"/>
</dbReference>
<dbReference type="Pfam" id="PF00043">
    <property type="entry name" value="GST_C"/>
    <property type="match status" value="1"/>
</dbReference>
<reference evidence="7" key="1">
    <citation type="journal article" date="2009" name="Genome Res.">
        <title>Comparative genomic analyses of the human fungal pathogens Coccidioides and their relatives.</title>
        <authorList>
            <person name="Sharpton T.J."/>
            <person name="Stajich J.E."/>
            <person name="Rounsley S.D."/>
            <person name="Gardner M.J."/>
            <person name="Wortman J.R."/>
            <person name="Jordar V.S."/>
            <person name="Maiti R."/>
            <person name="Kodira C.D."/>
            <person name="Neafsey D.E."/>
            <person name="Zeng Q."/>
            <person name="Hung C.-Y."/>
            <person name="McMahan C."/>
            <person name="Muszewska A."/>
            <person name="Grynberg M."/>
            <person name="Mandel M.A."/>
            <person name="Kellner E.M."/>
            <person name="Barker B.M."/>
            <person name="Galgiani J.N."/>
            <person name="Orbach M.J."/>
            <person name="Kirkland T.N."/>
            <person name="Cole G.T."/>
            <person name="Henn M.R."/>
            <person name="Birren B.W."/>
            <person name="Taylor J.W."/>
        </authorList>
    </citation>
    <scope>NUCLEOTIDE SEQUENCE [LARGE SCALE GENOMIC DNA]</scope>
    <source>
        <strain evidence="7">UAMH 1704</strain>
    </source>
</reference>
<dbReference type="GeneID" id="8442657"/>
<dbReference type="SUPFAM" id="SSF52833">
    <property type="entry name" value="Thioredoxin-like"/>
    <property type="match status" value="1"/>
</dbReference>
<accession>C4JHG6</accession>
<evidence type="ECO:0000313" key="6">
    <source>
        <dbReference type="EMBL" id="EEP76480.1"/>
    </source>
</evidence>
<proteinExistence type="predicted"/>
<dbReference type="HOGENOM" id="CLU_011226_6_3_1"/>
<dbReference type="PANTHER" id="PTHR43900:SF3">
    <property type="entry name" value="GLUTATHIONE S-TRANSFERASE RHO"/>
    <property type="match status" value="1"/>
</dbReference>
<dbReference type="InterPro" id="IPR036282">
    <property type="entry name" value="Glutathione-S-Trfase_C_sf"/>
</dbReference>
<dbReference type="RefSeq" id="XP_002541813.1">
    <property type="nucleotide sequence ID" value="XM_002541767.1"/>
</dbReference>
<evidence type="ECO:0000256" key="2">
    <source>
        <dbReference type="ARBA" id="ARBA00022679"/>
    </source>
</evidence>
<dbReference type="InterPro" id="IPR040079">
    <property type="entry name" value="Glutathione_S-Trfase"/>
</dbReference>
<feature type="domain" description="GST C-terminal" evidence="5">
    <location>
        <begin position="93"/>
        <end position="225"/>
    </location>
</feature>
<dbReference type="VEuPathDB" id="FungiDB:UREG_01329"/>
<evidence type="ECO:0000256" key="3">
    <source>
        <dbReference type="ARBA" id="ARBA00047960"/>
    </source>
</evidence>
<protein>
    <recommendedName>
        <fullName evidence="1">glutathione transferase</fullName>
        <ecNumber evidence="1">2.5.1.18</ecNumber>
    </recommendedName>
</protein>
<dbReference type="InterPro" id="IPR036249">
    <property type="entry name" value="Thioredoxin-like_sf"/>
</dbReference>
<dbReference type="GO" id="GO:0006749">
    <property type="term" value="P:glutathione metabolic process"/>
    <property type="evidence" value="ECO:0007669"/>
    <property type="project" value="TreeGrafter"/>
</dbReference>
<dbReference type="Gene3D" id="3.40.30.10">
    <property type="entry name" value="Glutaredoxin"/>
    <property type="match status" value="1"/>
</dbReference>
<evidence type="ECO:0000259" key="4">
    <source>
        <dbReference type="PROSITE" id="PS50404"/>
    </source>
</evidence>
<dbReference type="InterPro" id="IPR004046">
    <property type="entry name" value="GST_C"/>
</dbReference>
<keyword evidence="7" id="KW-1185">Reference proteome</keyword>
<feature type="domain" description="GST N-terminal" evidence="4">
    <location>
        <begin position="3"/>
        <end position="86"/>
    </location>
</feature>
<dbReference type="AlphaFoldDB" id="C4JHG6"/>
<sequence length="225" mass="25200">MYGRPKIYGHPISMSSDIVLLTVAEGGLEDYDYAVVDLAQQANKRPEFLAMNPSGKIPVLTTAEGDHISESRAIAQYLAARYGFTHLVPKPDDLLGLARFYQAASSETFNFNVPAEELLHEVFVLPLFMGRPVNEKVVTRTRSLVEKHLDVCEQAFKAGQKYMAGDSFSLVDIFYIPIIARMIDAGHGDLFTKREMVNDWWQRCLARPATGKFVQTMPKIADLKA</sequence>
<dbReference type="PANTHER" id="PTHR43900">
    <property type="entry name" value="GLUTATHIONE S-TRANSFERASE RHO"/>
    <property type="match status" value="1"/>
</dbReference>
<dbReference type="eggNOG" id="KOG0867">
    <property type="taxonomic scope" value="Eukaryota"/>
</dbReference>
<dbReference type="GO" id="GO:0004364">
    <property type="term" value="F:glutathione transferase activity"/>
    <property type="evidence" value="ECO:0007669"/>
    <property type="project" value="UniProtKB-EC"/>
</dbReference>
<dbReference type="InParanoid" id="C4JHG6"/>
<dbReference type="SUPFAM" id="SSF47616">
    <property type="entry name" value="GST C-terminal domain-like"/>
    <property type="match status" value="1"/>
</dbReference>
<dbReference type="PROSITE" id="PS50405">
    <property type="entry name" value="GST_CTER"/>
    <property type="match status" value="1"/>
</dbReference>
<keyword evidence="2" id="KW-0808">Transferase</keyword>
<dbReference type="FunCoup" id="C4JHG6">
    <property type="interactions" value="443"/>
</dbReference>
<dbReference type="OMA" id="RHPWGKI"/>
<dbReference type="EC" id="2.5.1.18" evidence="1"/>
<dbReference type="KEGG" id="ure:UREG_01329"/>
<dbReference type="InterPro" id="IPR004045">
    <property type="entry name" value="Glutathione_S-Trfase_N"/>
</dbReference>
<dbReference type="Pfam" id="PF13409">
    <property type="entry name" value="GST_N_2"/>
    <property type="match status" value="1"/>
</dbReference>
<dbReference type="PROSITE" id="PS50404">
    <property type="entry name" value="GST_NTER"/>
    <property type="match status" value="1"/>
</dbReference>